<dbReference type="SUPFAM" id="SSF52129">
    <property type="entry name" value="Caspase-like"/>
    <property type="match status" value="1"/>
</dbReference>
<feature type="domain" description="Peptidase C14 caspase" evidence="2">
    <location>
        <begin position="7"/>
        <end position="315"/>
    </location>
</feature>
<dbReference type="Gene3D" id="3.40.50.12660">
    <property type="match status" value="2"/>
</dbReference>
<dbReference type="InterPro" id="IPR050452">
    <property type="entry name" value="Metacaspase"/>
</dbReference>
<evidence type="ECO:0000313" key="3">
    <source>
        <dbReference type="EMBL" id="KAK9015078.1"/>
    </source>
</evidence>
<protein>
    <recommendedName>
        <fullName evidence="2">Peptidase C14 caspase domain-containing protein</fullName>
    </recommendedName>
</protein>
<reference evidence="3 4" key="1">
    <citation type="journal article" date="2024" name="G3 (Bethesda)">
        <title>Genome assembly of Hibiscus sabdariffa L. provides insights into metabolisms of medicinal natural products.</title>
        <authorList>
            <person name="Kim T."/>
        </authorList>
    </citation>
    <scope>NUCLEOTIDE SEQUENCE [LARGE SCALE GENOMIC DNA]</scope>
    <source>
        <strain evidence="3">TK-2024</strain>
        <tissue evidence="3">Old leaves</tissue>
    </source>
</reference>
<dbReference type="InterPro" id="IPR029030">
    <property type="entry name" value="Caspase-like_dom_sf"/>
</dbReference>
<proteinExistence type="inferred from homology"/>
<dbReference type="EMBL" id="JBBPBN010000021">
    <property type="protein sequence ID" value="KAK9015078.1"/>
    <property type="molecule type" value="Genomic_DNA"/>
</dbReference>
<evidence type="ECO:0000259" key="2">
    <source>
        <dbReference type="Pfam" id="PF00656"/>
    </source>
</evidence>
<evidence type="ECO:0000256" key="1">
    <source>
        <dbReference type="ARBA" id="ARBA00009005"/>
    </source>
</evidence>
<organism evidence="3 4">
    <name type="scientific">Hibiscus sabdariffa</name>
    <name type="common">roselle</name>
    <dbReference type="NCBI Taxonomy" id="183260"/>
    <lineage>
        <taxon>Eukaryota</taxon>
        <taxon>Viridiplantae</taxon>
        <taxon>Streptophyta</taxon>
        <taxon>Embryophyta</taxon>
        <taxon>Tracheophyta</taxon>
        <taxon>Spermatophyta</taxon>
        <taxon>Magnoliopsida</taxon>
        <taxon>eudicotyledons</taxon>
        <taxon>Gunneridae</taxon>
        <taxon>Pentapetalae</taxon>
        <taxon>rosids</taxon>
        <taxon>malvids</taxon>
        <taxon>Malvales</taxon>
        <taxon>Malvaceae</taxon>
        <taxon>Malvoideae</taxon>
        <taxon>Hibiscus</taxon>
    </lineage>
</organism>
<dbReference type="PANTHER" id="PTHR48104:SF7">
    <property type="entry name" value="METACASPASE-9"/>
    <property type="match status" value="1"/>
</dbReference>
<accession>A0ABR2RQ08</accession>
<dbReference type="Proteomes" id="UP001396334">
    <property type="component" value="Unassembled WGS sequence"/>
</dbReference>
<name>A0ABR2RQ08_9ROSI</name>
<evidence type="ECO:0000313" key="4">
    <source>
        <dbReference type="Proteomes" id="UP001396334"/>
    </source>
</evidence>
<gene>
    <name evidence="3" type="ORF">V6N11_006203</name>
</gene>
<keyword evidence="4" id="KW-1185">Reference proteome</keyword>
<dbReference type="InterPro" id="IPR011600">
    <property type="entry name" value="Pept_C14_caspase"/>
</dbReference>
<comment type="caution">
    <text evidence="3">The sequence shown here is derived from an EMBL/GenBank/DDBJ whole genome shotgun (WGS) entry which is preliminary data.</text>
</comment>
<sequence length="364" mass="39309">MAAEGKKRAVLVGCNYPYYPQFRLHGCINDVLEMEKVLVDSFGFDSDNVKVLTDAPGSPSKKLPTFANIMAALTEMVEEAEAGDVLFFHFSGHGTTISNLEPGQPYRENEAIVPCDLNIIADTDLRNLIQKLKSGTSFTILSDSCHSGGLIDKDKEQIGPSTLRGMPHPNYCKARGLSIGSIFQTLQSVAATISSGASHIGEIAATGANILQGIGSVLTGIHGARGVSIEFQPQHERGVKSLTENEGILLSGCEAKETSADGVIGGKAHGAFTYAVLQALKHCKGFKLSNKELVTIVRRVLQEHGFKQHPCLYCSDENVDAPFLATKNPNEEKTIWCPPPYYPGLFPPPIFPGLPTHYPWSILS</sequence>
<dbReference type="Pfam" id="PF00656">
    <property type="entry name" value="Peptidase_C14"/>
    <property type="match status" value="1"/>
</dbReference>
<comment type="similarity">
    <text evidence="1">Belongs to the peptidase C14B family.</text>
</comment>
<dbReference type="PANTHER" id="PTHR48104">
    <property type="entry name" value="METACASPASE-4"/>
    <property type="match status" value="1"/>
</dbReference>